<dbReference type="Pfam" id="PF01585">
    <property type="entry name" value="G-patch"/>
    <property type="match status" value="1"/>
</dbReference>
<dbReference type="GO" id="GO:0003676">
    <property type="term" value="F:nucleic acid binding"/>
    <property type="evidence" value="ECO:0007669"/>
    <property type="project" value="InterPro"/>
</dbReference>
<dbReference type="InterPro" id="IPR051189">
    <property type="entry name" value="Splicing_assoc_domain"/>
</dbReference>
<dbReference type="SMART" id="SM00443">
    <property type="entry name" value="G_patch"/>
    <property type="match status" value="1"/>
</dbReference>
<dbReference type="AlphaFoldDB" id="A0A448YRW9"/>
<feature type="region of interest" description="Disordered" evidence="1">
    <location>
        <begin position="296"/>
        <end position="330"/>
    </location>
</feature>
<dbReference type="Gene3D" id="3.30.1370.50">
    <property type="entry name" value="R3H-like domain"/>
    <property type="match status" value="1"/>
</dbReference>
<evidence type="ECO:0000256" key="1">
    <source>
        <dbReference type="SAM" id="MobiDB-lite"/>
    </source>
</evidence>
<feature type="compositionally biased region" description="Basic and acidic residues" evidence="1">
    <location>
        <begin position="416"/>
        <end position="433"/>
    </location>
</feature>
<feature type="region of interest" description="Disordered" evidence="1">
    <location>
        <begin position="508"/>
        <end position="527"/>
    </location>
</feature>
<sequence>MTHKKSNKKHGGTRKARRGGGGGKGRHHGQRRMIIHGDDYSESESSSMRSGRQSVRQSLHDLNDMVELSRGEFSSIDEMAINSMTFNRNRPSKADKRKARMAEIADYTGRHYEDTFKKDLRKIPIDFIKAKELYNPSIELYQKLGLTEDGVRVGYDENKEEEEPEEEDSSSIHDKLLERATEMLKEELINCISDFSDEEDEIVSDIPTEAPFIEVESLNQESSDESDEVELVDDNEDDNYTGSLNRDSFNLIDEEGDSDDEDDELSITVGKFSTQLKRDEEGEYYIDLPKSSSRHLPNFGFEEGPAKTLRKPEISLDGEPDYDMGDGKESNTDPEFGLLSEDYVSFDITGVTIDNIRMGADDYVQYHVRSPLLFCFEDHIWVAKEEFKDSLVSKGLPEHRFNAFIAYATKHLHGILPDREDTPDDSRFERLSLSEDEDSEVDEEMLEGIDEMIAFRKNKMKIMDDPVDIGTHSLADHGRGKNRKLDVPENVTDEIRDSLIRQFQAKIDSKRHKRTQRAEKLHGKNGDAADVTSHDSYYLLKKYPYQMRIEDFKVEMEEFLGDDSRNTLRFPPMDSHGCMTLRDMSRAYHFKARKFGKSPECYVVALKTSGSKRVKPDYREVDKLLNRRRVFVRSDSGLTKEERKELRRLMRETDPNSDRKKERKGAFSYKEGDIVGANASEIGPESIGSKLLTKMGWQKGEALGAEGNKGIMVPIQAIVKNTKVGIR</sequence>
<dbReference type="InParanoid" id="A0A448YRW9"/>
<dbReference type="Proteomes" id="UP000290900">
    <property type="component" value="Unassembled WGS sequence"/>
</dbReference>
<protein>
    <submittedName>
        <fullName evidence="3">DEKNAAC105034</fullName>
    </submittedName>
</protein>
<dbReference type="FunCoup" id="A0A448YRW9">
    <property type="interactions" value="265"/>
</dbReference>
<keyword evidence="4" id="KW-1185">Reference proteome</keyword>
<feature type="region of interest" description="Disordered" evidence="1">
    <location>
        <begin position="216"/>
        <end position="264"/>
    </location>
</feature>
<feature type="compositionally biased region" description="Basic residues" evidence="1">
    <location>
        <begin position="1"/>
        <end position="34"/>
    </location>
</feature>
<feature type="region of interest" description="Disordered" evidence="1">
    <location>
        <begin position="1"/>
        <end position="63"/>
    </location>
</feature>
<feature type="compositionally biased region" description="Acidic residues" evidence="1">
    <location>
        <begin position="252"/>
        <end position="264"/>
    </location>
</feature>
<organism evidence="3 4">
    <name type="scientific">Brettanomyces naardenensis</name>
    <name type="common">Yeast</name>
    <dbReference type="NCBI Taxonomy" id="13370"/>
    <lineage>
        <taxon>Eukaryota</taxon>
        <taxon>Fungi</taxon>
        <taxon>Dikarya</taxon>
        <taxon>Ascomycota</taxon>
        <taxon>Saccharomycotina</taxon>
        <taxon>Pichiomycetes</taxon>
        <taxon>Pichiales</taxon>
        <taxon>Pichiaceae</taxon>
        <taxon>Brettanomyces</taxon>
    </lineage>
</organism>
<dbReference type="EMBL" id="CAACVR010000056">
    <property type="protein sequence ID" value="VEU23661.1"/>
    <property type="molecule type" value="Genomic_DNA"/>
</dbReference>
<name>A0A448YRW9_BRENA</name>
<feature type="compositionally biased region" description="Low complexity" evidence="1">
    <location>
        <begin position="43"/>
        <end position="57"/>
    </location>
</feature>
<evidence type="ECO:0000313" key="4">
    <source>
        <dbReference type="Proteomes" id="UP000290900"/>
    </source>
</evidence>
<dbReference type="PANTHER" id="PTHR14195">
    <property type="entry name" value="G PATCH DOMAIN CONTAINING PROTEIN 2"/>
    <property type="match status" value="1"/>
</dbReference>
<reference evidence="3 4" key="1">
    <citation type="submission" date="2018-12" db="EMBL/GenBank/DDBJ databases">
        <authorList>
            <person name="Tiukova I."/>
            <person name="Dainat J."/>
        </authorList>
    </citation>
    <scope>NUCLEOTIDE SEQUENCE [LARGE SCALE GENOMIC DNA]</scope>
</reference>
<dbReference type="STRING" id="13370.A0A448YRW9"/>
<feature type="compositionally biased region" description="Acidic residues" evidence="1">
    <location>
        <begin position="222"/>
        <end position="239"/>
    </location>
</feature>
<feature type="domain" description="G-patch" evidence="2">
    <location>
        <begin position="684"/>
        <end position="727"/>
    </location>
</feature>
<gene>
    <name evidence="3" type="ORF">BRENAR_LOCUS4390</name>
</gene>
<proteinExistence type="predicted"/>
<dbReference type="InterPro" id="IPR000467">
    <property type="entry name" value="G_patch_dom"/>
</dbReference>
<dbReference type="PROSITE" id="PS50174">
    <property type="entry name" value="G_PATCH"/>
    <property type="match status" value="1"/>
</dbReference>
<dbReference type="InterPro" id="IPR036867">
    <property type="entry name" value="R3H_dom_sf"/>
</dbReference>
<dbReference type="OrthoDB" id="21470at2759"/>
<accession>A0A448YRW9</accession>
<feature type="region of interest" description="Disordered" evidence="1">
    <location>
        <begin position="416"/>
        <end position="440"/>
    </location>
</feature>
<evidence type="ECO:0000259" key="2">
    <source>
        <dbReference type="PROSITE" id="PS50174"/>
    </source>
</evidence>
<feature type="compositionally biased region" description="Basic and acidic residues" evidence="1">
    <location>
        <begin position="516"/>
        <end position="527"/>
    </location>
</feature>
<evidence type="ECO:0000313" key="3">
    <source>
        <dbReference type="EMBL" id="VEU23661.1"/>
    </source>
</evidence>